<reference evidence="3" key="1">
    <citation type="submission" date="2016-04" db="UniProtKB">
        <authorList>
            <consortium name="WormBaseParasite"/>
        </authorList>
    </citation>
    <scope>IDENTIFICATION</scope>
</reference>
<dbReference type="STRING" id="334426.A0A0R3PDF4"/>
<name>A0A0R3PDF4_ANGCS</name>
<dbReference type="OrthoDB" id="10265800at2759"/>
<accession>A0A0R3PDF4</accession>
<dbReference type="CDD" id="cd01824">
    <property type="entry name" value="Phospholipase_B_like"/>
    <property type="match status" value="1"/>
</dbReference>
<dbReference type="EMBL" id="UYYA01000335">
    <property type="protein sequence ID" value="VDM53547.1"/>
    <property type="molecule type" value="Genomic_DNA"/>
</dbReference>
<sequence>MCYKLSDFGVPGYSCDAELMKPSKTIPSNVNAVRPADIKVIMFHLLVSGKTSDSLGLAFHAGGDKSLDEHVTIPNILKKYNPNLFGYSVGIGSPNVWEIAHLNVAMPGANAADLPRQARQLVGLLEQHPQSVNIKDDWKLLNIFIGGNDICDYCTSPVLPRICVEHIKEAIQIIYDKVPRVIVSLTAMMHLELLRQTDHGHFFCTLLHREECSCESNKTFTDADIAKACVEYSNHEIALGASGVFEKEDFTLVVQPFLRDITQPPMKGGKYDMEIFAPDCFHLSQYGHALVSTWLWKNILEPVGNKTTEGSLSGPALPLACPDTNCPFIRTNLNSANCNKYMTLAT</sequence>
<evidence type="ECO:0000313" key="2">
    <source>
        <dbReference type="Proteomes" id="UP000267027"/>
    </source>
</evidence>
<dbReference type="WBParaSite" id="ACOC_0000196101-mRNA-1">
    <property type="protein sequence ID" value="ACOC_0000196101-mRNA-1"/>
    <property type="gene ID" value="ACOC_0000196101"/>
</dbReference>
<dbReference type="Proteomes" id="UP000267027">
    <property type="component" value="Unassembled WGS sequence"/>
</dbReference>
<dbReference type="InterPro" id="IPR038885">
    <property type="entry name" value="PLB1"/>
</dbReference>
<organism evidence="3">
    <name type="scientific">Angiostrongylus costaricensis</name>
    <name type="common">Nematode worm</name>
    <dbReference type="NCBI Taxonomy" id="334426"/>
    <lineage>
        <taxon>Eukaryota</taxon>
        <taxon>Metazoa</taxon>
        <taxon>Ecdysozoa</taxon>
        <taxon>Nematoda</taxon>
        <taxon>Chromadorea</taxon>
        <taxon>Rhabditida</taxon>
        <taxon>Rhabditina</taxon>
        <taxon>Rhabditomorpha</taxon>
        <taxon>Strongyloidea</taxon>
        <taxon>Metastrongylidae</taxon>
        <taxon>Angiostrongylus</taxon>
    </lineage>
</organism>
<dbReference type="SUPFAM" id="SSF52266">
    <property type="entry name" value="SGNH hydrolase"/>
    <property type="match status" value="1"/>
</dbReference>
<keyword evidence="2" id="KW-1185">Reference proteome</keyword>
<evidence type="ECO:0000313" key="1">
    <source>
        <dbReference type="EMBL" id="VDM53547.1"/>
    </source>
</evidence>
<dbReference type="InterPro" id="IPR001087">
    <property type="entry name" value="GDSL"/>
</dbReference>
<evidence type="ECO:0000313" key="3">
    <source>
        <dbReference type="WBParaSite" id="ACOC_0000196101-mRNA-1"/>
    </source>
</evidence>
<dbReference type="PANTHER" id="PTHR21325:SF44">
    <property type="entry name" value="TRIACYLGLYCEROL LIPASE"/>
    <property type="match status" value="1"/>
</dbReference>
<dbReference type="Gene3D" id="3.40.50.1110">
    <property type="entry name" value="SGNH hydrolase"/>
    <property type="match status" value="1"/>
</dbReference>
<dbReference type="OMA" id="PNKCANQ"/>
<dbReference type="GO" id="GO:0004620">
    <property type="term" value="F:phospholipase activity"/>
    <property type="evidence" value="ECO:0007669"/>
    <property type="project" value="InterPro"/>
</dbReference>
<reference evidence="1 2" key="2">
    <citation type="submission" date="2018-11" db="EMBL/GenBank/DDBJ databases">
        <authorList>
            <consortium name="Pathogen Informatics"/>
        </authorList>
    </citation>
    <scope>NUCLEOTIDE SEQUENCE [LARGE SCALE GENOMIC DNA]</scope>
    <source>
        <strain evidence="1 2">Costa Rica</strain>
    </source>
</reference>
<dbReference type="GO" id="GO:0006644">
    <property type="term" value="P:phospholipid metabolic process"/>
    <property type="evidence" value="ECO:0007669"/>
    <property type="project" value="TreeGrafter"/>
</dbReference>
<dbReference type="AlphaFoldDB" id="A0A0R3PDF4"/>
<dbReference type="InterPro" id="IPR035547">
    <property type="entry name" value="Phospholipase_B"/>
</dbReference>
<gene>
    <name evidence="1" type="ORF">ACOC_LOCUS1962</name>
</gene>
<proteinExistence type="predicted"/>
<dbReference type="PANTHER" id="PTHR21325">
    <property type="entry name" value="PHOSPHOLIPASE B, PLB1"/>
    <property type="match status" value="1"/>
</dbReference>
<dbReference type="Pfam" id="PF00657">
    <property type="entry name" value="Lipase_GDSL"/>
    <property type="match status" value="1"/>
</dbReference>
<protein>
    <submittedName>
        <fullName evidence="3">Lipase_GDSL domain-containing protein</fullName>
    </submittedName>
</protein>
<dbReference type="InterPro" id="IPR036514">
    <property type="entry name" value="SGNH_hydro_sf"/>
</dbReference>